<reference evidence="1" key="1">
    <citation type="submission" date="2013-05" db="EMBL/GenBank/DDBJ databases">
        <authorList>
            <person name="Yim A.K.Y."/>
            <person name="Chan T.F."/>
            <person name="Ji K.M."/>
            <person name="Liu X.Y."/>
            <person name="Zhou J.W."/>
            <person name="Li R.Q."/>
            <person name="Yang K.Y."/>
            <person name="Li J."/>
            <person name="Li M."/>
            <person name="Law P.T.W."/>
            <person name="Wu Y.L."/>
            <person name="Cai Z.L."/>
            <person name="Qin H."/>
            <person name="Bao Y."/>
            <person name="Leung R.K.K."/>
            <person name="Ng P.K.S."/>
            <person name="Zou J."/>
            <person name="Zhong X.J."/>
            <person name="Ran P.X."/>
            <person name="Zhong N.S."/>
            <person name="Liu Z.G."/>
            <person name="Tsui S.K.W."/>
        </authorList>
    </citation>
    <scope>NUCLEOTIDE SEQUENCE</scope>
    <source>
        <strain evidence="1">Derf</strain>
        <tissue evidence="1">Whole organism</tissue>
    </source>
</reference>
<proteinExistence type="predicted"/>
<name>A0A922L8Y2_DERFA</name>
<evidence type="ECO:0000313" key="2">
    <source>
        <dbReference type="Proteomes" id="UP000790347"/>
    </source>
</evidence>
<comment type="caution">
    <text evidence="1">The sequence shown here is derived from an EMBL/GenBank/DDBJ whole genome shotgun (WGS) entry which is preliminary data.</text>
</comment>
<dbReference type="Proteomes" id="UP000790347">
    <property type="component" value="Unassembled WGS sequence"/>
</dbReference>
<sequence>MLLPQFSISRYTTTTTEYQSFPLPFRLQSLIRGFAEKIIDYRVLKEKFRNHSKFICLAFMYYDNIIATNNRSIE</sequence>
<keyword evidence="2" id="KW-1185">Reference proteome</keyword>
<protein>
    <submittedName>
        <fullName evidence="1">Uncharacterized protein</fullName>
    </submittedName>
</protein>
<reference evidence="1" key="2">
    <citation type="journal article" date="2022" name="Res Sq">
        <title>Comparative Genomics Reveals Insights into the Divergent Evolution of Astigmatic Mites and Household Pest Adaptations.</title>
        <authorList>
            <person name="Xiong Q."/>
            <person name="Wan A.T.-Y."/>
            <person name="Liu X.-Y."/>
            <person name="Fung C.S.-H."/>
            <person name="Xiao X."/>
            <person name="Malainual N."/>
            <person name="Hou J."/>
            <person name="Wang L."/>
            <person name="Wang M."/>
            <person name="Yang K."/>
            <person name="Cui Y."/>
            <person name="Leung E."/>
            <person name="Nong W."/>
            <person name="Shin S.-K."/>
            <person name="Au S."/>
            <person name="Jeong K.Y."/>
            <person name="Chew F.T."/>
            <person name="Hui J."/>
            <person name="Leung T.F."/>
            <person name="Tungtrongchitr A."/>
            <person name="Zhong N."/>
            <person name="Liu Z."/>
            <person name="Tsui S."/>
        </authorList>
    </citation>
    <scope>NUCLEOTIDE SEQUENCE</scope>
    <source>
        <strain evidence="1">Derf</strain>
        <tissue evidence="1">Whole organism</tissue>
    </source>
</reference>
<accession>A0A922L8Y2</accession>
<organism evidence="1 2">
    <name type="scientific">Dermatophagoides farinae</name>
    <name type="common">American house dust mite</name>
    <dbReference type="NCBI Taxonomy" id="6954"/>
    <lineage>
        <taxon>Eukaryota</taxon>
        <taxon>Metazoa</taxon>
        <taxon>Ecdysozoa</taxon>
        <taxon>Arthropoda</taxon>
        <taxon>Chelicerata</taxon>
        <taxon>Arachnida</taxon>
        <taxon>Acari</taxon>
        <taxon>Acariformes</taxon>
        <taxon>Sarcoptiformes</taxon>
        <taxon>Astigmata</taxon>
        <taxon>Psoroptidia</taxon>
        <taxon>Analgoidea</taxon>
        <taxon>Pyroglyphidae</taxon>
        <taxon>Dermatophagoidinae</taxon>
        <taxon>Dermatophagoides</taxon>
    </lineage>
</organism>
<dbReference type="EMBL" id="ASGP02000003">
    <property type="protein sequence ID" value="KAH9517557.1"/>
    <property type="molecule type" value="Genomic_DNA"/>
</dbReference>
<gene>
    <name evidence="1" type="ORF">DERF_008223</name>
</gene>
<dbReference type="AlphaFoldDB" id="A0A922L8Y2"/>
<evidence type="ECO:0000313" key="1">
    <source>
        <dbReference type="EMBL" id="KAH9517557.1"/>
    </source>
</evidence>